<dbReference type="Gene3D" id="3.40.190.10">
    <property type="entry name" value="Periplasmic binding protein-like II"/>
    <property type="match status" value="2"/>
</dbReference>
<evidence type="ECO:0000313" key="3">
    <source>
        <dbReference type="EMBL" id="NYS94680.1"/>
    </source>
</evidence>
<dbReference type="Pfam" id="PF13343">
    <property type="entry name" value="SBP_bac_6"/>
    <property type="match status" value="1"/>
</dbReference>
<sequence length="368" mass="38532">MHSTTSTRTARTTRSVRLTTATIAGTLVLALAACSSDSATGGTGDASGSGSATTVDVVVHDSFGITDETKAAFEEQSGLTLNIITTGDGGALANKLVLTKDSPLGDVAFGIDTSFASRAVDAGVFEPYTSPELPESAADLAVDDSGTLTPVDYGDVCLNIDTGWFAEEGIDAPVTLEDLADPEYRDLTVVTNPATSTPGLSFLFATIGHFGTDGYLDYWKSLTDNGLKVVEGWEDAYYTDFSANGEGDRPIVLSYASSPAFTVSDDGASSTTAALLDTCFRQVEYAGVLANGDNPEGAQAFVDFLLGDQFQADIPETMYVYPVSPDVTVPADWESFAPVPTDPIALDPAEISANRDAWIKDWTAQVVG</sequence>
<organism evidence="3 4">
    <name type="scientific">Sanguibacter inulinus</name>
    <dbReference type="NCBI Taxonomy" id="60922"/>
    <lineage>
        <taxon>Bacteria</taxon>
        <taxon>Bacillati</taxon>
        <taxon>Actinomycetota</taxon>
        <taxon>Actinomycetes</taxon>
        <taxon>Micrococcales</taxon>
        <taxon>Sanguibacteraceae</taxon>
        <taxon>Sanguibacter</taxon>
    </lineage>
</organism>
<evidence type="ECO:0000256" key="2">
    <source>
        <dbReference type="SAM" id="SignalP"/>
    </source>
</evidence>
<dbReference type="EMBL" id="JACBYE010000040">
    <property type="protein sequence ID" value="NYS94680.1"/>
    <property type="molecule type" value="Genomic_DNA"/>
</dbReference>
<name>A0A853EW80_9MICO</name>
<gene>
    <name evidence="3" type="ORF">HZZ10_14265</name>
</gene>
<dbReference type="GO" id="GO:0030976">
    <property type="term" value="F:thiamine pyrophosphate binding"/>
    <property type="evidence" value="ECO:0007669"/>
    <property type="project" value="TreeGrafter"/>
</dbReference>
<dbReference type="SUPFAM" id="SSF53850">
    <property type="entry name" value="Periplasmic binding protein-like II"/>
    <property type="match status" value="1"/>
</dbReference>
<dbReference type="CDD" id="cd13545">
    <property type="entry name" value="PBP2_TbpA"/>
    <property type="match status" value="1"/>
</dbReference>
<dbReference type="AlphaFoldDB" id="A0A853EW80"/>
<feature type="chain" id="PRO_5032937701" evidence="2">
    <location>
        <begin position="33"/>
        <end position="368"/>
    </location>
</feature>
<protein>
    <submittedName>
        <fullName evidence="3">Thiamine ABC transporter substrate-binding protein</fullName>
    </submittedName>
</protein>
<keyword evidence="4" id="KW-1185">Reference proteome</keyword>
<dbReference type="RefSeq" id="WP_179914004.1">
    <property type="nucleotide sequence ID" value="NZ_JACBYE010000040.1"/>
</dbReference>
<proteinExistence type="predicted"/>
<dbReference type="GO" id="GO:0030975">
    <property type="term" value="F:thiamine binding"/>
    <property type="evidence" value="ECO:0007669"/>
    <property type="project" value="InterPro"/>
</dbReference>
<keyword evidence="1 2" id="KW-0732">Signal</keyword>
<dbReference type="Proteomes" id="UP000561011">
    <property type="component" value="Unassembled WGS sequence"/>
</dbReference>
<dbReference type="PANTHER" id="PTHR30006">
    <property type="entry name" value="THIAMINE-BINDING PERIPLASMIC PROTEIN-RELATED"/>
    <property type="match status" value="1"/>
</dbReference>
<evidence type="ECO:0000313" key="4">
    <source>
        <dbReference type="Proteomes" id="UP000561011"/>
    </source>
</evidence>
<dbReference type="GO" id="GO:0015888">
    <property type="term" value="P:thiamine transport"/>
    <property type="evidence" value="ECO:0007669"/>
    <property type="project" value="InterPro"/>
</dbReference>
<accession>A0A853EW80</accession>
<evidence type="ECO:0000256" key="1">
    <source>
        <dbReference type="ARBA" id="ARBA00022729"/>
    </source>
</evidence>
<dbReference type="GO" id="GO:0030288">
    <property type="term" value="C:outer membrane-bounded periplasmic space"/>
    <property type="evidence" value="ECO:0007669"/>
    <property type="project" value="TreeGrafter"/>
</dbReference>
<feature type="signal peptide" evidence="2">
    <location>
        <begin position="1"/>
        <end position="32"/>
    </location>
</feature>
<dbReference type="PANTHER" id="PTHR30006:SF2">
    <property type="entry name" value="ABC TRANSPORTER SUBSTRATE-BINDING PROTEIN"/>
    <property type="match status" value="1"/>
</dbReference>
<dbReference type="InterPro" id="IPR005948">
    <property type="entry name" value="ThiB-like"/>
</dbReference>
<comment type="caution">
    <text evidence="3">The sequence shown here is derived from an EMBL/GenBank/DDBJ whole genome shotgun (WGS) entry which is preliminary data.</text>
</comment>
<reference evidence="3 4" key="1">
    <citation type="submission" date="2020-07" db="EMBL/GenBank/DDBJ databases">
        <title>MOT database genomes.</title>
        <authorList>
            <person name="Joseph S."/>
            <person name="Aduse-Opoku J."/>
            <person name="Hashim A."/>
            <person name="Wade W."/>
            <person name="Curtis M."/>
        </authorList>
    </citation>
    <scope>NUCLEOTIDE SEQUENCE [LARGE SCALE GENOMIC DNA]</scope>
    <source>
        <strain evidence="3 4">DSM 100099</strain>
    </source>
</reference>
<dbReference type="NCBIfam" id="TIGR01254">
    <property type="entry name" value="sfuA"/>
    <property type="match status" value="1"/>
</dbReference>